<accession>A0A0G0X2S2</accession>
<dbReference type="Gene3D" id="3.40.50.2000">
    <property type="entry name" value="Glycogen Phosphorylase B"/>
    <property type="match status" value="1"/>
</dbReference>
<organism evidence="1 2">
    <name type="scientific">Candidatus Daviesbacteria bacterium GW2011_GWA2_40_9</name>
    <dbReference type="NCBI Taxonomy" id="1618424"/>
    <lineage>
        <taxon>Bacteria</taxon>
        <taxon>Candidatus Daviesiibacteriota</taxon>
    </lineage>
</organism>
<dbReference type="GO" id="GO:0008713">
    <property type="term" value="F:ADP-heptose-lipopolysaccharide heptosyltransferase activity"/>
    <property type="evidence" value="ECO:0007669"/>
    <property type="project" value="TreeGrafter"/>
</dbReference>
<dbReference type="GO" id="GO:0009244">
    <property type="term" value="P:lipopolysaccharide core region biosynthetic process"/>
    <property type="evidence" value="ECO:0007669"/>
    <property type="project" value="TreeGrafter"/>
</dbReference>
<dbReference type="PANTHER" id="PTHR30160:SF1">
    <property type="entry name" value="LIPOPOLYSACCHARIDE 1,2-N-ACETYLGLUCOSAMINETRANSFERASE-RELATED"/>
    <property type="match status" value="1"/>
</dbReference>
<dbReference type="InterPro" id="IPR051199">
    <property type="entry name" value="LPS_LOS_Heptosyltrfase"/>
</dbReference>
<dbReference type="SUPFAM" id="SSF53756">
    <property type="entry name" value="UDP-Glycosyltransferase/glycogen phosphorylase"/>
    <property type="match status" value="1"/>
</dbReference>
<evidence type="ECO:0000313" key="2">
    <source>
        <dbReference type="Proteomes" id="UP000034601"/>
    </source>
</evidence>
<dbReference type="Proteomes" id="UP000034601">
    <property type="component" value="Unassembled WGS sequence"/>
</dbReference>
<dbReference type="EMBL" id="LCAB01000021">
    <property type="protein sequence ID" value="KKR81912.1"/>
    <property type="molecule type" value="Genomic_DNA"/>
</dbReference>
<proteinExistence type="predicted"/>
<name>A0A0G0X2S2_9BACT</name>
<evidence type="ECO:0000313" key="1">
    <source>
        <dbReference type="EMBL" id="KKR81912.1"/>
    </source>
</evidence>
<dbReference type="AlphaFoldDB" id="A0A0G0X2S2"/>
<keyword evidence="1" id="KW-0808">Transferase</keyword>
<sequence length="141" mass="15463">METKRDCRFFKGSKPCAYHKSDGSVCASCRFYDGVKTRILVINLVGIGDVLRTTSLLEPLKAKYEGASIVFLTSQNVYDLLKNNPLIDELLALNLESSLRLQASKFDVLINLDKSAEAAALSCLIRADTKLGFGLKEDGQG</sequence>
<comment type="caution">
    <text evidence="1">The sequence shown here is derived from an EMBL/GenBank/DDBJ whole genome shotgun (WGS) entry which is preliminary data.</text>
</comment>
<gene>
    <name evidence="1" type="ORF">UU29_C0021G0007</name>
</gene>
<dbReference type="GO" id="GO:0005829">
    <property type="term" value="C:cytosol"/>
    <property type="evidence" value="ECO:0007669"/>
    <property type="project" value="TreeGrafter"/>
</dbReference>
<reference evidence="1 2" key="1">
    <citation type="journal article" date="2015" name="Nature">
        <title>rRNA introns, odd ribosomes, and small enigmatic genomes across a large radiation of phyla.</title>
        <authorList>
            <person name="Brown C.T."/>
            <person name="Hug L.A."/>
            <person name="Thomas B.C."/>
            <person name="Sharon I."/>
            <person name="Castelle C.J."/>
            <person name="Singh A."/>
            <person name="Wilkins M.J."/>
            <person name="Williams K.H."/>
            <person name="Banfield J.F."/>
        </authorList>
    </citation>
    <scope>NUCLEOTIDE SEQUENCE [LARGE SCALE GENOMIC DNA]</scope>
</reference>
<dbReference type="PANTHER" id="PTHR30160">
    <property type="entry name" value="TETRAACYLDISACCHARIDE 4'-KINASE-RELATED"/>
    <property type="match status" value="1"/>
</dbReference>
<protein>
    <submittedName>
        <fullName evidence="1">ADP-heptose:LPS heptosyltransferase</fullName>
    </submittedName>
</protein>